<dbReference type="InterPro" id="IPR000182">
    <property type="entry name" value="GNAT_dom"/>
</dbReference>
<dbReference type="RefSeq" id="WP_211535502.1">
    <property type="nucleotide sequence ID" value="NZ_JAGSSV010000003.1"/>
</dbReference>
<comment type="caution">
    <text evidence="4">The sequence shown here is derived from an EMBL/GenBank/DDBJ whole genome shotgun (WGS) entry which is preliminary data.</text>
</comment>
<evidence type="ECO:0000256" key="1">
    <source>
        <dbReference type="ARBA" id="ARBA00022679"/>
    </source>
</evidence>
<reference evidence="5" key="1">
    <citation type="submission" date="2023-07" db="EMBL/GenBank/DDBJ databases">
        <title>Marinomonas vulgaris A79, complete genome.</title>
        <authorList>
            <person name="Ying J.-J."/>
        </authorList>
    </citation>
    <scope>NUCLEOTIDE SEQUENCE [LARGE SCALE GENOMIC DNA]</scope>
    <source>
        <strain evidence="5">A79</strain>
    </source>
</reference>
<dbReference type="PROSITE" id="PS51186">
    <property type="entry name" value="GNAT"/>
    <property type="match status" value="1"/>
</dbReference>
<dbReference type="Pfam" id="PF00583">
    <property type="entry name" value="Acetyltransf_1"/>
    <property type="match status" value="1"/>
</dbReference>
<dbReference type="CDD" id="cd04301">
    <property type="entry name" value="NAT_SF"/>
    <property type="match status" value="1"/>
</dbReference>
<keyword evidence="5" id="KW-1185">Reference proteome</keyword>
<keyword evidence="2" id="KW-0012">Acyltransferase</keyword>
<keyword evidence="1" id="KW-0808">Transferase</keyword>
<proteinExistence type="predicted"/>
<sequence>MDIIHTKRPSCMIRHASVDDAELVVHFMQELGRFQKMADSIIATPERIARLLEKGIGEAIFISDNGIDVGFAYYYEKSSAFSGRSGLYLDALFIDDAVRGKGIGNLVMQFLSRLAVSRGCEFLEWGCLDWNTPAIEFYQNQGAYCIDNMRIYRLAPDELAKNAALF</sequence>
<feature type="domain" description="N-acetyltransferase" evidence="3">
    <location>
        <begin position="11"/>
        <end position="164"/>
    </location>
</feature>
<dbReference type="Gene3D" id="3.40.630.30">
    <property type="match status" value="1"/>
</dbReference>
<evidence type="ECO:0000256" key="2">
    <source>
        <dbReference type="ARBA" id="ARBA00023315"/>
    </source>
</evidence>
<dbReference type="PANTHER" id="PTHR10545:SF29">
    <property type="entry name" value="GH14572P-RELATED"/>
    <property type="match status" value="1"/>
</dbReference>
<dbReference type="InterPro" id="IPR051016">
    <property type="entry name" value="Diverse_Substrate_AcTransf"/>
</dbReference>
<evidence type="ECO:0000313" key="5">
    <source>
        <dbReference type="Proteomes" id="UP000679722"/>
    </source>
</evidence>
<dbReference type="EMBL" id="JAGSSV010000003">
    <property type="protein sequence ID" value="MBR7888154.1"/>
    <property type="molecule type" value="Genomic_DNA"/>
</dbReference>
<dbReference type="SUPFAM" id="SSF55729">
    <property type="entry name" value="Acyl-CoA N-acyltransferases (Nat)"/>
    <property type="match status" value="1"/>
</dbReference>
<evidence type="ECO:0000313" key="4">
    <source>
        <dbReference type="EMBL" id="MBR7888154.1"/>
    </source>
</evidence>
<protein>
    <submittedName>
        <fullName evidence="4">GNAT family N-acetyltransferase</fullName>
    </submittedName>
</protein>
<name>A0ABS5H9W7_9GAMM</name>
<evidence type="ECO:0000259" key="3">
    <source>
        <dbReference type="PROSITE" id="PS51186"/>
    </source>
</evidence>
<accession>A0ABS5H9W7</accession>
<organism evidence="4 5">
    <name type="scientific">Marinomonas vulgaris</name>
    <dbReference type="NCBI Taxonomy" id="2823372"/>
    <lineage>
        <taxon>Bacteria</taxon>
        <taxon>Pseudomonadati</taxon>
        <taxon>Pseudomonadota</taxon>
        <taxon>Gammaproteobacteria</taxon>
        <taxon>Oceanospirillales</taxon>
        <taxon>Oceanospirillaceae</taxon>
        <taxon>Marinomonas</taxon>
    </lineage>
</organism>
<dbReference type="InterPro" id="IPR016181">
    <property type="entry name" value="Acyl_CoA_acyltransferase"/>
</dbReference>
<gene>
    <name evidence="4" type="ORF">J9B83_04295</name>
</gene>
<dbReference type="PANTHER" id="PTHR10545">
    <property type="entry name" value="DIAMINE N-ACETYLTRANSFERASE"/>
    <property type="match status" value="1"/>
</dbReference>
<dbReference type="Proteomes" id="UP000679722">
    <property type="component" value="Unassembled WGS sequence"/>
</dbReference>